<dbReference type="EnsemblBacteria" id="AAS95457">
    <property type="protein sequence ID" value="AAS95457"/>
    <property type="gene ID" value="DVU_0977"/>
</dbReference>
<dbReference type="AlphaFoldDB" id="Q72DF2"/>
<name>Q72DF2_NITV2</name>
<evidence type="ECO:0000313" key="1">
    <source>
        <dbReference type="EMBL" id="AAS95457.1"/>
    </source>
</evidence>
<dbReference type="EMBL" id="AE017285">
    <property type="protein sequence ID" value="AAS95457.1"/>
    <property type="molecule type" value="Genomic_DNA"/>
</dbReference>
<dbReference type="PaxDb" id="882-DVU_0977"/>
<dbReference type="Proteomes" id="UP000002194">
    <property type="component" value="Chromosome"/>
</dbReference>
<accession>Q72DF2</accession>
<evidence type="ECO:0000313" key="2">
    <source>
        <dbReference type="Proteomes" id="UP000002194"/>
    </source>
</evidence>
<dbReference type="HOGENOM" id="CLU_3134954_0_0_7"/>
<dbReference type="KEGG" id="dvu:DVU_0977"/>
<keyword evidence="2" id="KW-1185">Reference proteome</keyword>
<reference evidence="1 2" key="1">
    <citation type="journal article" date="2004" name="Nat. Biotechnol.">
        <title>The genome sequence of the anaerobic, sulfate-reducing bacterium Desulfovibrio vulgaris Hildenborough.</title>
        <authorList>
            <person name="Heidelberg J.F."/>
            <person name="Seshadri R."/>
            <person name="Haveman S.A."/>
            <person name="Hemme C.L."/>
            <person name="Paulsen I.T."/>
            <person name="Kolonay J.F."/>
            <person name="Eisen J.A."/>
            <person name="Ward N."/>
            <person name="Methe B."/>
            <person name="Brinkac L.M."/>
            <person name="Daugherty S.C."/>
            <person name="Deboy R.T."/>
            <person name="Dodson R.J."/>
            <person name="Durkin A.S."/>
            <person name="Madupu R."/>
            <person name="Nelson W.C."/>
            <person name="Sullivan S.A."/>
            <person name="Fouts D."/>
            <person name="Haft D.H."/>
            <person name="Selengut J."/>
            <person name="Peterson J.D."/>
            <person name="Davidsen T.M."/>
            <person name="Zafar N."/>
            <person name="Zhou L."/>
            <person name="Radune D."/>
            <person name="Dimitrov G."/>
            <person name="Hance M."/>
            <person name="Tran K."/>
            <person name="Khouri H."/>
            <person name="Gill J."/>
            <person name="Utterback T.R."/>
            <person name="Feldblyum T.V."/>
            <person name="Wall J.D."/>
            <person name="Voordouw G."/>
            <person name="Fraser C.M."/>
        </authorList>
    </citation>
    <scope>NUCLEOTIDE SEQUENCE [LARGE SCALE GENOMIC DNA]</scope>
    <source>
        <strain evidence="2">ATCC 29579 / DSM 644 / NCIMB 8303 / VKM B-1760 / Hildenborough</strain>
    </source>
</reference>
<gene>
    <name evidence="1" type="ordered locus">DVU_0977</name>
</gene>
<sequence>MNPVFEGIHASYDRNADLFSEGYDLGESWCRKSRCRYGMLYIPFVMCTA</sequence>
<protein>
    <submittedName>
        <fullName evidence="1">Uncharacterized protein</fullName>
    </submittedName>
</protein>
<organism evidence="1 2">
    <name type="scientific">Nitratidesulfovibrio vulgaris (strain ATCC 29579 / DSM 644 / CCUG 34227 / NCIMB 8303 / VKM B-1760 / Hildenborough)</name>
    <name type="common">Desulfovibrio vulgaris</name>
    <dbReference type="NCBI Taxonomy" id="882"/>
    <lineage>
        <taxon>Bacteria</taxon>
        <taxon>Pseudomonadati</taxon>
        <taxon>Thermodesulfobacteriota</taxon>
        <taxon>Desulfovibrionia</taxon>
        <taxon>Desulfovibrionales</taxon>
        <taxon>Desulfovibrionaceae</taxon>
        <taxon>Nitratidesulfovibrio</taxon>
    </lineage>
</organism>
<proteinExistence type="predicted"/>